<reference evidence="5 6" key="1">
    <citation type="submission" date="2020-06" db="EMBL/GenBank/DDBJ databases">
        <title>Sphingomonas hominis sp. nov., a member of the Sphingomonas, isolated from the hair of a 22-year-old girl.</title>
        <authorList>
            <person name="Zhang D.-F."/>
            <person name="Cui X.-W."/>
        </authorList>
    </citation>
    <scope>NUCLEOTIDE SEQUENCE [LARGE SCALE GENOMIC DNA]</scope>
    <source>
        <strain evidence="5 6">HHU CXW</strain>
    </source>
</reference>
<keyword evidence="2" id="KW-0489">Methyltransferase</keyword>
<evidence type="ECO:0000259" key="3">
    <source>
        <dbReference type="Pfam" id="PF01035"/>
    </source>
</evidence>
<gene>
    <name evidence="5" type="ORF">HRV97_06910</name>
</gene>
<name>A0ABX2JM00_9SPHN</name>
<comment type="similarity">
    <text evidence="2">Belongs to the MGMT family.</text>
</comment>
<feature type="domain" description="Methylguanine DNA methyltransferase ribonuclease-like" evidence="4">
    <location>
        <begin position="3"/>
        <end position="74"/>
    </location>
</feature>
<dbReference type="PANTHER" id="PTHR10815">
    <property type="entry name" value="METHYLATED-DNA--PROTEIN-CYSTEINE METHYLTRANSFERASE"/>
    <property type="match status" value="1"/>
</dbReference>
<dbReference type="EMBL" id="JABULH010000002">
    <property type="protein sequence ID" value="NTS64888.1"/>
    <property type="molecule type" value="Genomic_DNA"/>
</dbReference>
<keyword evidence="6" id="KW-1185">Reference proteome</keyword>
<evidence type="ECO:0000256" key="2">
    <source>
        <dbReference type="HAMAP-Rule" id="MF_00772"/>
    </source>
</evidence>
<evidence type="ECO:0000313" key="5">
    <source>
        <dbReference type="EMBL" id="NTS64888.1"/>
    </source>
</evidence>
<keyword evidence="2" id="KW-0808">Transferase</keyword>
<dbReference type="InterPro" id="IPR008332">
    <property type="entry name" value="MethylG_MeTrfase_N"/>
</dbReference>
<comment type="function">
    <text evidence="2">Involved in the cellular defense against the biological effects of O6-methylguanine (O6-MeG) and O4-methylthymine (O4-MeT) in DNA. Repairs the methylated nucleobase in DNA by stoichiometrically transferring the methyl group to a cysteine residue in the enzyme. This is a suicide reaction: the enzyme is irreversibly inactivated.</text>
</comment>
<dbReference type="Proteomes" id="UP000621447">
    <property type="component" value="Unassembled WGS sequence"/>
</dbReference>
<evidence type="ECO:0000313" key="6">
    <source>
        <dbReference type="Proteomes" id="UP000621447"/>
    </source>
</evidence>
<protein>
    <recommendedName>
        <fullName evidence="2">Methylated-DNA--protein-cysteine methyltransferase</fullName>
        <ecNumber evidence="2">2.1.1.63</ecNumber>
    </recommendedName>
    <alternativeName>
        <fullName evidence="2">6-O-methylguanine-DNA methyltransferase</fullName>
        <shortName evidence="2">MGMT</shortName>
    </alternativeName>
    <alternativeName>
        <fullName evidence="2">O-6-methylguanine-DNA-alkyltransferase</fullName>
    </alternativeName>
</protein>
<organism evidence="5 6">
    <name type="scientific">Sphingomonas hominis</name>
    <dbReference type="NCBI Taxonomy" id="2741495"/>
    <lineage>
        <taxon>Bacteria</taxon>
        <taxon>Pseudomonadati</taxon>
        <taxon>Pseudomonadota</taxon>
        <taxon>Alphaproteobacteria</taxon>
        <taxon>Sphingomonadales</taxon>
        <taxon>Sphingomonadaceae</taxon>
        <taxon>Sphingomonas</taxon>
    </lineage>
</organism>
<keyword evidence="2" id="KW-0234">DNA repair</keyword>
<dbReference type="InterPro" id="IPR014048">
    <property type="entry name" value="MethylDNA_cys_MeTrfase_DNA-bd"/>
</dbReference>
<keyword evidence="2" id="KW-0963">Cytoplasm</keyword>
<feature type="domain" description="Methylated-DNA-[protein]-cysteine S-methyltransferase DNA binding" evidence="3">
    <location>
        <begin position="78"/>
        <end position="157"/>
    </location>
</feature>
<dbReference type="RefSeq" id="WP_174193301.1">
    <property type="nucleotide sequence ID" value="NZ_JABULH010000002.1"/>
</dbReference>
<dbReference type="InterPro" id="IPR036217">
    <property type="entry name" value="MethylDNA_cys_MeTrfase_DNAb"/>
</dbReference>
<dbReference type="Gene3D" id="3.30.160.70">
    <property type="entry name" value="Methylated DNA-protein cysteine methyltransferase domain"/>
    <property type="match status" value="1"/>
</dbReference>
<dbReference type="InterPro" id="IPR036388">
    <property type="entry name" value="WH-like_DNA-bd_sf"/>
</dbReference>
<dbReference type="NCBIfam" id="TIGR00589">
    <property type="entry name" value="ogt"/>
    <property type="match status" value="1"/>
</dbReference>
<dbReference type="SUPFAM" id="SSF46767">
    <property type="entry name" value="Methylated DNA-protein cysteine methyltransferase, C-terminal domain"/>
    <property type="match status" value="1"/>
</dbReference>
<dbReference type="InterPro" id="IPR036631">
    <property type="entry name" value="MGMT_N_sf"/>
</dbReference>
<comment type="caution">
    <text evidence="5">The sequence shown here is derived from an EMBL/GenBank/DDBJ whole genome shotgun (WGS) entry which is preliminary data.</text>
</comment>
<keyword evidence="1 2" id="KW-0227">DNA damage</keyword>
<comment type="subcellular location">
    <subcellularLocation>
        <location evidence="2">Cytoplasm</location>
    </subcellularLocation>
</comment>
<dbReference type="SUPFAM" id="SSF53155">
    <property type="entry name" value="Methylated DNA-protein cysteine methyltransferase domain"/>
    <property type="match status" value="1"/>
</dbReference>
<evidence type="ECO:0000256" key="1">
    <source>
        <dbReference type="ARBA" id="ARBA00022763"/>
    </source>
</evidence>
<accession>A0ABX2JM00</accession>
<dbReference type="CDD" id="cd06445">
    <property type="entry name" value="ATase"/>
    <property type="match status" value="1"/>
</dbReference>
<comment type="catalytic activity">
    <reaction evidence="2">
        <text>a 6-O-methyl-2'-deoxyguanosine in DNA + L-cysteinyl-[protein] = S-methyl-L-cysteinyl-[protein] + a 2'-deoxyguanosine in DNA</text>
        <dbReference type="Rhea" id="RHEA:24000"/>
        <dbReference type="Rhea" id="RHEA-COMP:10131"/>
        <dbReference type="Rhea" id="RHEA-COMP:10132"/>
        <dbReference type="Rhea" id="RHEA-COMP:11367"/>
        <dbReference type="Rhea" id="RHEA-COMP:11368"/>
        <dbReference type="ChEBI" id="CHEBI:29950"/>
        <dbReference type="ChEBI" id="CHEBI:82612"/>
        <dbReference type="ChEBI" id="CHEBI:85445"/>
        <dbReference type="ChEBI" id="CHEBI:85448"/>
        <dbReference type="EC" id="2.1.1.63"/>
    </reaction>
</comment>
<sequence length="163" mass="17282">MLFRSLLPSPIGPLTLVASDNGLVAILWPDDAPGRVRLADVTPRDDHPVLAAAAEQLTEYFAGTRTGFDLPLAPRGTPFQRDVWLALADIPFAETRSYAQIAHAIGRPTATRAVGAANGRNPLSIVAPCHRVVGSNGALTGFAGGLAAKRFLLDHERHTSGAW</sequence>
<comment type="miscellaneous">
    <text evidence="2">This enzyme catalyzes only one turnover and therefore is not strictly catalytic. According to one definition, an enzyme is a biocatalyst that acts repeatedly and over many reaction cycles.</text>
</comment>
<dbReference type="Pfam" id="PF01035">
    <property type="entry name" value="DNA_binding_1"/>
    <property type="match status" value="1"/>
</dbReference>
<dbReference type="Pfam" id="PF02870">
    <property type="entry name" value="Methyltransf_1N"/>
    <property type="match status" value="1"/>
</dbReference>
<dbReference type="PANTHER" id="PTHR10815:SF5">
    <property type="entry name" value="METHYLATED-DNA--PROTEIN-CYSTEINE METHYLTRANSFERASE"/>
    <property type="match status" value="1"/>
</dbReference>
<evidence type="ECO:0000259" key="4">
    <source>
        <dbReference type="Pfam" id="PF02870"/>
    </source>
</evidence>
<comment type="catalytic activity">
    <reaction evidence="2">
        <text>a 4-O-methyl-thymidine in DNA + L-cysteinyl-[protein] = a thymidine in DNA + S-methyl-L-cysteinyl-[protein]</text>
        <dbReference type="Rhea" id="RHEA:53428"/>
        <dbReference type="Rhea" id="RHEA-COMP:10131"/>
        <dbReference type="Rhea" id="RHEA-COMP:10132"/>
        <dbReference type="Rhea" id="RHEA-COMP:13555"/>
        <dbReference type="Rhea" id="RHEA-COMP:13556"/>
        <dbReference type="ChEBI" id="CHEBI:29950"/>
        <dbReference type="ChEBI" id="CHEBI:82612"/>
        <dbReference type="ChEBI" id="CHEBI:137386"/>
        <dbReference type="ChEBI" id="CHEBI:137387"/>
        <dbReference type="EC" id="2.1.1.63"/>
    </reaction>
</comment>
<dbReference type="HAMAP" id="MF_00772">
    <property type="entry name" value="OGT"/>
    <property type="match status" value="1"/>
</dbReference>
<feature type="active site" description="Nucleophile; methyl group acceptor" evidence="2">
    <location>
        <position position="129"/>
    </location>
</feature>
<proteinExistence type="inferred from homology"/>
<dbReference type="InterPro" id="IPR023546">
    <property type="entry name" value="MGMT"/>
</dbReference>
<dbReference type="EC" id="2.1.1.63" evidence="2"/>
<dbReference type="Gene3D" id="1.10.10.10">
    <property type="entry name" value="Winged helix-like DNA-binding domain superfamily/Winged helix DNA-binding domain"/>
    <property type="match status" value="1"/>
</dbReference>